<keyword evidence="2" id="KW-1185">Reference proteome</keyword>
<evidence type="ECO:0000313" key="1">
    <source>
        <dbReference type="EMBL" id="MDB1123943.1"/>
    </source>
</evidence>
<name>A0ABT4YSB4_9VIBR</name>
<dbReference type="RefSeq" id="WP_272135746.1">
    <property type="nucleotide sequence ID" value="NZ_JAQLOI010000001.1"/>
</dbReference>
<dbReference type="Proteomes" id="UP001210678">
    <property type="component" value="Unassembled WGS sequence"/>
</dbReference>
<dbReference type="InterPro" id="IPR027417">
    <property type="entry name" value="P-loop_NTPase"/>
</dbReference>
<dbReference type="SUPFAM" id="SSF52540">
    <property type="entry name" value="P-loop containing nucleoside triphosphate hydrolases"/>
    <property type="match status" value="1"/>
</dbReference>
<dbReference type="EMBL" id="JAQLOI010000001">
    <property type="protein sequence ID" value="MDB1123943.1"/>
    <property type="molecule type" value="Genomic_DNA"/>
</dbReference>
<dbReference type="Gene3D" id="3.40.50.300">
    <property type="entry name" value="P-loop containing nucleotide triphosphate hydrolases"/>
    <property type="match status" value="1"/>
</dbReference>
<evidence type="ECO:0000313" key="2">
    <source>
        <dbReference type="Proteomes" id="UP001210678"/>
    </source>
</evidence>
<protein>
    <recommendedName>
        <fullName evidence="3">UspA domain-containing protein</fullName>
    </recommendedName>
</protein>
<organism evidence="1 2">
    <name type="scientific">Vibrio algarum</name>
    <dbReference type="NCBI Taxonomy" id="3020714"/>
    <lineage>
        <taxon>Bacteria</taxon>
        <taxon>Pseudomonadati</taxon>
        <taxon>Pseudomonadota</taxon>
        <taxon>Gammaproteobacteria</taxon>
        <taxon>Vibrionales</taxon>
        <taxon>Vibrionaceae</taxon>
        <taxon>Vibrio</taxon>
    </lineage>
</organism>
<sequence length="136" mass="15298">MLQLNSDNTTNNIAPLRNKVQIVKDSFVSNKLYPKLAKLSHKKQWILYTSHCPRPVQSELGQHNINCASVIHLKPSNQYSEEEIVIKAVEAGTASAVVASQHLDSHARARIFMVAKLNCCSVFFLDHDLKPNHLCH</sequence>
<proteinExistence type="predicted"/>
<comment type="caution">
    <text evidence="1">The sequence shown here is derived from an EMBL/GenBank/DDBJ whole genome shotgun (WGS) entry which is preliminary data.</text>
</comment>
<gene>
    <name evidence="1" type="ORF">PGX00_09900</name>
</gene>
<reference evidence="1 2" key="1">
    <citation type="submission" date="2023-01" db="EMBL/GenBank/DDBJ databases">
        <title>Vibrio sp. KJ40-1 sp.nov, isolated from marine algae.</title>
        <authorList>
            <person name="Butt M."/>
            <person name="Kim J.M.J."/>
            <person name="Jeon C.O.C."/>
        </authorList>
    </citation>
    <scope>NUCLEOTIDE SEQUENCE [LARGE SCALE GENOMIC DNA]</scope>
    <source>
        <strain evidence="1 2">KJ40-1</strain>
    </source>
</reference>
<accession>A0ABT4YSB4</accession>
<evidence type="ECO:0008006" key="3">
    <source>
        <dbReference type="Google" id="ProtNLM"/>
    </source>
</evidence>